<keyword evidence="4 6" id="KW-0368">Histidine biosynthesis</keyword>
<dbReference type="FunFam" id="3.30.230.40:FF:000003">
    <property type="entry name" value="Imidazoleglycerol-phosphate dehydratase HisB"/>
    <property type="match status" value="1"/>
</dbReference>
<dbReference type="EMBL" id="SMAR01000002">
    <property type="protein sequence ID" value="TCT44543.1"/>
    <property type="molecule type" value="Genomic_DNA"/>
</dbReference>
<dbReference type="FunFam" id="3.30.230.40:FF:000001">
    <property type="entry name" value="Imidazoleglycerol-phosphate dehydratase HisB"/>
    <property type="match status" value="1"/>
</dbReference>
<keyword evidence="9" id="KW-1185">Reference proteome</keyword>
<dbReference type="GO" id="GO:0005737">
    <property type="term" value="C:cytoplasm"/>
    <property type="evidence" value="ECO:0007669"/>
    <property type="project" value="UniProtKB-SubCell"/>
</dbReference>
<dbReference type="NCBIfam" id="NF002109">
    <property type="entry name" value="PRK00951.1-5"/>
    <property type="match status" value="1"/>
</dbReference>
<comment type="similarity">
    <text evidence="6 7">Belongs to the imidazoleglycerol-phosphate dehydratase family.</text>
</comment>
<organism evidence="8 9">
    <name type="scientific">Martelella mediterranea</name>
    <dbReference type="NCBI Taxonomy" id="293089"/>
    <lineage>
        <taxon>Bacteria</taxon>
        <taxon>Pseudomonadati</taxon>
        <taxon>Pseudomonadota</taxon>
        <taxon>Alphaproteobacteria</taxon>
        <taxon>Hyphomicrobiales</taxon>
        <taxon>Aurantimonadaceae</taxon>
        <taxon>Martelella</taxon>
    </lineage>
</organism>
<evidence type="ECO:0000313" key="8">
    <source>
        <dbReference type="EMBL" id="TCT44543.1"/>
    </source>
</evidence>
<evidence type="ECO:0000313" key="9">
    <source>
        <dbReference type="Proteomes" id="UP000295097"/>
    </source>
</evidence>
<dbReference type="RefSeq" id="WP_132308312.1">
    <property type="nucleotide sequence ID" value="NZ_SMAR01000002.1"/>
</dbReference>
<dbReference type="InterPro" id="IPR000807">
    <property type="entry name" value="ImidazoleglycerolP_deHydtase"/>
</dbReference>
<dbReference type="PROSITE" id="PS00955">
    <property type="entry name" value="IGP_DEHYDRATASE_2"/>
    <property type="match status" value="1"/>
</dbReference>
<dbReference type="EC" id="4.2.1.19" evidence="6 7"/>
<name>A0A4R3NYP4_9HYPH</name>
<evidence type="ECO:0000256" key="4">
    <source>
        <dbReference type="ARBA" id="ARBA00023102"/>
    </source>
</evidence>
<dbReference type="UniPathway" id="UPA00031">
    <property type="reaction ID" value="UER00011"/>
</dbReference>
<comment type="catalytic activity">
    <reaction evidence="6 7">
        <text>D-erythro-1-(imidazol-4-yl)glycerol 3-phosphate = 3-(imidazol-4-yl)-2-oxopropyl phosphate + H2O</text>
        <dbReference type="Rhea" id="RHEA:11040"/>
        <dbReference type="ChEBI" id="CHEBI:15377"/>
        <dbReference type="ChEBI" id="CHEBI:57766"/>
        <dbReference type="ChEBI" id="CHEBI:58278"/>
        <dbReference type="EC" id="4.2.1.19"/>
    </reaction>
</comment>
<gene>
    <name evidence="6" type="primary">hisB</name>
    <name evidence="8" type="ORF">EDC90_100292</name>
</gene>
<dbReference type="OrthoDB" id="9813612at2"/>
<dbReference type="Pfam" id="PF00475">
    <property type="entry name" value="IGPD"/>
    <property type="match status" value="1"/>
</dbReference>
<keyword evidence="3 6" id="KW-0028">Amino-acid biosynthesis</keyword>
<evidence type="ECO:0000256" key="3">
    <source>
        <dbReference type="ARBA" id="ARBA00022605"/>
    </source>
</evidence>
<dbReference type="AlphaFoldDB" id="A0A4R3NYP4"/>
<accession>A0A4R3NYP4</accession>
<dbReference type="PANTHER" id="PTHR23133">
    <property type="entry name" value="IMIDAZOLEGLYCEROL-PHOSPHATE DEHYDRATASE HIS7"/>
    <property type="match status" value="1"/>
</dbReference>
<comment type="pathway">
    <text evidence="1 6 7">Amino-acid biosynthesis; L-histidine biosynthesis; L-histidine from 5-phospho-alpha-D-ribose 1-diphosphate: step 6/9.</text>
</comment>
<dbReference type="GO" id="GO:0000105">
    <property type="term" value="P:L-histidine biosynthetic process"/>
    <property type="evidence" value="ECO:0007669"/>
    <property type="project" value="UniProtKB-UniRule"/>
</dbReference>
<dbReference type="GO" id="GO:0004424">
    <property type="term" value="F:imidazoleglycerol-phosphate dehydratase activity"/>
    <property type="evidence" value="ECO:0007669"/>
    <property type="project" value="UniProtKB-UniRule"/>
</dbReference>
<dbReference type="Gene3D" id="3.30.230.40">
    <property type="entry name" value="Imidazole glycerol phosphate dehydratase, domain 1"/>
    <property type="match status" value="2"/>
</dbReference>
<evidence type="ECO:0000256" key="6">
    <source>
        <dbReference type="HAMAP-Rule" id="MF_00076"/>
    </source>
</evidence>
<comment type="caution">
    <text evidence="8">The sequence shown here is derived from an EMBL/GenBank/DDBJ whole genome shotgun (WGS) entry which is preliminary data.</text>
</comment>
<evidence type="ECO:0000256" key="2">
    <source>
        <dbReference type="ARBA" id="ARBA00016664"/>
    </source>
</evidence>
<keyword evidence="6" id="KW-0963">Cytoplasm</keyword>
<dbReference type="HAMAP" id="MF_00076">
    <property type="entry name" value="HisB"/>
    <property type="match status" value="1"/>
</dbReference>
<protein>
    <recommendedName>
        <fullName evidence="2 6">Imidazoleglycerol-phosphate dehydratase</fullName>
        <shortName evidence="6">IGPD</shortName>
        <ecNumber evidence="6 7">4.2.1.19</ecNumber>
    </recommendedName>
</protein>
<dbReference type="InterPro" id="IPR038494">
    <property type="entry name" value="IGPD_sf"/>
</dbReference>
<dbReference type="PANTHER" id="PTHR23133:SF2">
    <property type="entry name" value="IMIDAZOLEGLYCEROL-PHOSPHATE DEHYDRATASE"/>
    <property type="match status" value="1"/>
</dbReference>
<evidence type="ECO:0000256" key="5">
    <source>
        <dbReference type="ARBA" id="ARBA00023239"/>
    </source>
</evidence>
<sequence length="202" mass="22025">MVAQENARRADISRETKETSISVSVNVDGTGIADISTGIGFFDHMLDQLSRHSLIDMTIKAKGDLHIDDHHTVEDVGIAIGLALAKALGDRRGVTRYASIDLAMDETMTKAALDLSGRPFLVWKVEFPSEKIGTFDTELVREFFHALAQNSGITLHVLNHYGANSHHISETCFKAVARALRAAAEIDARQEGRVPSTKGMLA</sequence>
<evidence type="ECO:0000256" key="1">
    <source>
        <dbReference type="ARBA" id="ARBA00005047"/>
    </source>
</evidence>
<dbReference type="InterPro" id="IPR020568">
    <property type="entry name" value="Ribosomal_Su5_D2-typ_SF"/>
</dbReference>
<reference evidence="8 9" key="1">
    <citation type="submission" date="2019-03" db="EMBL/GenBank/DDBJ databases">
        <title>Freshwater and sediment microbial communities from various areas in North America, analyzing microbe dynamics in response to fracking.</title>
        <authorList>
            <person name="Lamendella R."/>
        </authorList>
    </citation>
    <scope>NUCLEOTIDE SEQUENCE [LARGE SCALE GENOMIC DNA]</scope>
    <source>
        <strain evidence="8 9">175.2</strain>
    </source>
</reference>
<proteinExistence type="inferred from homology"/>
<dbReference type="NCBIfam" id="NF002114">
    <property type="entry name" value="PRK00951.2-4"/>
    <property type="match status" value="1"/>
</dbReference>
<dbReference type="Proteomes" id="UP000295097">
    <property type="component" value="Unassembled WGS sequence"/>
</dbReference>
<comment type="subcellular location">
    <subcellularLocation>
        <location evidence="6 7">Cytoplasm</location>
    </subcellularLocation>
</comment>
<dbReference type="SUPFAM" id="SSF54211">
    <property type="entry name" value="Ribosomal protein S5 domain 2-like"/>
    <property type="match status" value="2"/>
</dbReference>
<dbReference type="InterPro" id="IPR020565">
    <property type="entry name" value="ImidazoleglycerP_deHydtase_CS"/>
</dbReference>
<dbReference type="CDD" id="cd07914">
    <property type="entry name" value="IGPD"/>
    <property type="match status" value="1"/>
</dbReference>
<keyword evidence="5 6" id="KW-0456">Lyase</keyword>
<dbReference type="NCBIfam" id="NF002111">
    <property type="entry name" value="PRK00951.2-1"/>
    <property type="match status" value="1"/>
</dbReference>
<dbReference type="PROSITE" id="PS00954">
    <property type="entry name" value="IGP_DEHYDRATASE_1"/>
    <property type="match status" value="1"/>
</dbReference>
<evidence type="ECO:0000256" key="7">
    <source>
        <dbReference type="RuleBase" id="RU000599"/>
    </source>
</evidence>